<dbReference type="GO" id="GO:0019877">
    <property type="term" value="P:diaminopimelate biosynthetic process"/>
    <property type="evidence" value="ECO:0007669"/>
    <property type="project" value="UniProtKB-KW"/>
</dbReference>
<dbReference type="Pfam" id="PF07687">
    <property type="entry name" value="M20_dimer"/>
    <property type="match status" value="1"/>
</dbReference>
<evidence type="ECO:0000313" key="13">
    <source>
        <dbReference type="Proteomes" id="UP000095094"/>
    </source>
</evidence>
<keyword evidence="4" id="KW-0028">Amino-acid biosynthesis</keyword>
<evidence type="ECO:0000256" key="3">
    <source>
        <dbReference type="ARBA" id="ARBA00006247"/>
    </source>
</evidence>
<dbReference type="GO" id="GO:0046872">
    <property type="term" value="F:metal ion binding"/>
    <property type="evidence" value="ECO:0007669"/>
    <property type="project" value="UniProtKB-KW"/>
</dbReference>
<dbReference type="SUPFAM" id="SSF53187">
    <property type="entry name" value="Zn-dependent exopeptidases"/>
    <property type="match status" value="1"/>
</dbReference>
<comment type="cofactor">
    <cofactor evidence="2">
        <name>Zn(2+)</name>
        <dbReference type="ChEBI" id="CHEBI:29105"/>
    </cofactor>
</comment>
<dbReference type="InterPro" id="IPR011650">
    <property type="entry name" value="Peptidase_M20_dimer"/>
</dbReference>
<dbReference type="InterPro" id="IPR010182">
    <property type="entry name" value="ArgE/DapE"/>
</dbReference>
<feature type="domain" description="Peptidase M20 dimerisation" evidence="11">
    <location>
        <begin position="178"/>
        <end position="273"/>
    </location>
</feature>
<keyword evidence="8" id="KW-0220">Diaminopimelate biosynthesis</keyword>
<dbReference type="Proteomes" id="UP000095094">
    <property type="component" value="Unassembled WGS sequence"/>
</dbReference>
<dbReference type="GO" id="GO:0016787">
    <property type="term" value="F:hydrolase activity"/>
    <property type="evidence" value="ECO:0007669"/>
    <property type="project" value="UniProtKB-KW"/>
</dbReference>
<evidence type="ECO:0000256" key="5">
    <source>
        <dbReference type="ARBA" id="ARBA00022723"/>
    </source>
</evidence>
<evidence type="ECO:0000256" key="10">
    <source>
        <dbReference type="ARBA" id="ARBA00023285"/>
    </source>
</evidence>
<comment type="similarity">
    <text evidence="3">Belongs to the peptidase M20A family.</text>
</comment>
<keyword evidence="7" id="KW-0862">Zinc</keyword>
<evidence type="ECO:0000256" key="9">
    <source>
        <dbReference type="ARBA" id="ARBA00023154"/>
    </source>
</evidence>
<evidence type="ECO:0000256" key="1">
    <source>
        <dbReference type="ARBA" id="ARBA00001941"/>
    </source>
</evidence>
<protein>
    <recommendedName>
        <fullName evidence="11">Peptidase M20 dimerisation domain-containing protein</fullName>
    </recommendedName>
</protein>
<keyword evidence="9" id="KW-0457">Lysine biosynthesis</keyword>
<evidence type="ECO:0000256" key="6">
    <source>
        <dbReference type="ARBA" id="ARBA00022801"/>
    </source>
</evidence>
<evidence type="ECO:0000256" key="4">
    <source>
        <dbReference type="ARBA" id="ARBA00022605"/>
    </source>
</evidence>
<dbReference type="PANTHER" id="PTHR43808">
    <property type="entry name" value="ACETYLORNITHINE DEACETYLASE"/>
    <property type="match status" value="1"/>
</dbReference>
<comment type="caution">
    <text evidence="12">The sequence shown here is derived from an EMBL/GenBank/DDBJ whole genome shotgun (WGS) entry which is preliminary data.</text>
</comment>
<dbReference type="GO" id="GO:0009085">
    <property type="term" value="P:lysine biosynthetic process"/>
    <property type="evidence" value="ECO:0007669"/>
    <property type="project" value="UniProtKB-KW"/>
</dbReference>
<dbReference type="EMBL" id="MIJY01000012">
    <property type="protein sequence ID" value="OEG16953.1"/>
    <property type="molecule type" value="Genomic_DNA"/>
</dbReference>
<evidence type="ECO:0000259" key="11">
    <source>
        <dbReference type="Pfam" id="PF07687"/>
    </source>
</evidence>
<keyword evidence="10" id="KW-0170">Cobalt</keyword>
<proteinExistence type="inferred from homology"/>
<dbReference type="InterPro" id="IPR002933">
    <property type="entry name" value="Peptidase_M20"/>
</dbReference>
<keyword evidence="6" id="KW-0378">Hydrolase</keyword>
<keyword evidence="13" id="KW-1185">Reference proteome</keyword>
<dbReference type="InterPro" id="IPR036264">
    <property type="entry name" value="Bact_exopeptidase_dim_dom"/>
</dbReference>
<dbReference type="Pfam" id="PF01546">
    <property type="entry name" value="Peptidase_M20"/>
    <property type="match status" value="1"/>
</dbReference>
<name>A0A1E5GW67_9ENTE</name>
<comment type="cofactor">
    <cofactor evidence="1">
        <name>Co(2+)</name>
        <dbReference type="ChEBI" id="CHEBI:48828"/>
    </cofactor>
</comment>
<dbReference type="NCBIfam" id="TIGR01910">
    <property type="entry name" value="DapE-ArgE"/>
    <property type="match status" value="1"/>
</dbReference>
<reference evidence="13" key="1">
    <citation type="submission" date="2016-09" db="EMBL/GenBank/DDBJ databases">
        <authorList>
            <person name="Gulvik C.A."/>
        </authorList>
    </citation>
    <scope>NUCLEOTIDE SEQUENCE [LARGE SCALE GENOMIC DNA]</scope>
    <source>
        <strain evidence="13">LMG 8895</strain>
    </source>
</reference>
<dbReference type="Gene3D" id="3.40.630.10">
    <property type="entry name" value="Zn peptidases"/>
    <property type="match status" value="2"/>
</dbReference>
<accession>A0A1E5GW67</accession>
<organism evidence="12 13">
    <name type="scientific">Enterococcus termitis</name>
    <dbReference type="NCBI Taxonomy" id="332950"/>
    <lineage>
        <taxon>Bacteria</taxon>
        <taxon>Bacillati</taxon>
        <taxon>Bacillota</taxon>
        <taxon>Bacilli</taxon>
        <taxon>Lactobacillales</taxon>
        <taxon>Enterococcaceae</taxon>
        <taxon>Enterococcus</taxon>
    </lineage>
</organism>
<evidence type="ECO:0000256" key="8">
    <source>
        <dbReference type="ARBA" id="ARBA00022915"/>
    </source>
</evidence>
<dbReference type="Gene3D" id="3.30.70.360">
    <property type="match status" value="1"/>
</dbReference>
<evidence type="ECO:0000313" key="12">
    <source>
        <dbReference type="EMBL" id="OEG16953.1"/>
    </source>
</evidence>
<dbReference type="AlphaFoldDB" id="A0A1E5GW67"/>
<sequence length="374" mass="42907">MLIEQLFNLIRIDSQNPGEYEEQISKYILQKLDYYGFEYECISFDKMKLRKNIIVYVKGTSEETIILNGHMDTKPFGDIKKWKTPPFSPTIIDGEVYGLGASDMKSGLAVMIFLLITIGKKKQKPLYNLEFHFVVDEENNSFFGCRKLCDFKYLRKEQYKLAIILEPTSARLATKSLGNKWLKIEIFGKKAHAGKYYQGVSAPRIMTEILVSITKYAETLRGLDQYPNINIGSLYGGEHPGTVQDYSSCIIDIRVLQEDHKKKLLKRIEELLAFYEIKWTMADYAPEMYSWINSFESDEIIELMMLESGQTEGLLFQGGSDAGFYNRLGLNTVIFGPGSLDHAHQYNEKVNIEEINISYKILENILLNGCGKLC</sequence>
<dbReference type="InterPro" id="IPR050072">
    <property type="entry name" value="Peptidase_M20A"/>
</dbReference>
<gene>
    <name evidence="12" type="ORF">BCR25_03870</name>
</gene>
<keyword evidence="5" id="KW-0479">Metal-binding</keyword>
<evidence type="ECO:0000256" key="7">
    <source>
        <dbReference type="ARBA" id="ARBA00022833"/>
    </source>
</evidence>
<evidence type="ECO:0000256" key="2">
    <source>
        <dbReference type="ARBA" id="ARBA00001947"/>
    </source>
</evidence>
<dbReference type="SUPFAM" id="SSF55031">
    <property type="entry name" value="Bacterial exopeptidase dimerisation domain"/>
    <property type="match status" value="1"/>
</dbReference>
<dbReference type="PANTHER" id="PTHR43808:SF8">
    <property type="entry name" value="PEPTIDASE M20 DIMERISATION DOMAIN-CONTAINING PROTEIN"/>
    <property type="match status" value="1"/>
</dbReference>